<keyword evidence="2" id="KW-1185">Reference proteome</keyword>
<dbReference type="Proteomes" id="UP000636709">
    <property type="component" value="Unassembled WGS sequence"/>
</dbReference>
<dbReference type="PANTHER" id="PTHR35828">
    <property type="entry name" value="OS08G0203800 PROTEIN-RELATED"/>
    <property type="match status" value="1"/>
</dbReference>
<organism evidence="1 2">
    <name type="scientific">Digitaria exilis</name>
    <dbReference type="NCBI Taxonomy" id="1010633"/>
    <lineage>
        <taxon>Eukaryota</taxon>
        <taxon>Viridiplantae</taxon>
        <taxon>Streptophyta</taxon>
        <taxon>Embryophyta</taxon>
        <taxon>Tracheophyta</taxon>
        <taxon>Spermatophyta</taxon>
        <taxon>Magnoliopsida</taxon>
        <taxon>Liliopsida</taxon>
        <taxon>Poales</taxon>
        <taxon>Poaceae</taxon>
        <taxon>PACMAD clade</taxon>
        <taxon>Panicoideae</taxon>
        <taxon>Panicodae</taxon>
        <taxon>Paniceae</taxon>
        <taxon>Anthephorinae</taxon>
        <taxon>Digitaria</taxon>
    </lineage>
</organism>
<gene>
    <name evidence="1" type="ORF">HU200_027038</name>
</gene>
<sequence length="264" mass="29862">MDKEDEELPDALFSVLHPDPTTTTTTGSFPDKHLARFIGRSIADLLGRYTPVTSRNGLVVLRRRHVNRHKRSERRSDLCVYNPITGERTFLSYPPDYWDKYYFGNLGNVFVLLTAEDGIGGCDDDFTLLVADFNGFFDGSPTIRLQTMSSPPSSSNIDAWSPVKRVGGDGWEVEAVIDMEAKLRSLCPEMPPRGPAILEFMSSGEKSRVALLRMERPDCRRTCGWLIVLGVETGEMRKIWGPYCFYLLVEVDMCSRLRTMKAFS</sequence>
<reference evidence="1" key="1">
    <citation type="submission" date="2020-07" db="EMBL/GenBank/DDBJ databases">
        <title>Genome sequence and genetic diversity analysis of an under-domesticated orphan crop, white fonio (Digitaria exilis).</title>
        <authorList>
            <person name="Bennetzen J.L."/>
            <person name="Chen S."/>
            <person name="Ma X."/>
            <person name="Wang X."/>
            <person name="Yssel A.E.J."/>
            <person name="Chaluvadi S.R."/>
            <person name="Johnson M."/>
            <person name="Gangashetty P."/>
            <person name="Hamidou F."/>
            <person name="Sanogo M.D."/>
            <person name="Zwaenepoel A."/>
            <person name="Wallace J."/>
            <person name="Van De Peer Y."/>
            <person name="Van Deynze A."/>
        </authorList>
    </citation>
    <scope>NUCLEOTIDE SEQUENCE</scope>
    <source>
        <tissue evidence="1">Leaves</tissue>
    </source>
</reference>
<dbReference type="OrthoDB" id="694444at2759"/>
<evidence type="ECO:0000313" key="2">
    <source>
        <dbReference type="Proteomes" id="UP000636709"/>
    </source>
</evidence>
<evidence type="ECO:0000313" key="1">
    <source>
        <dbReference type="EMBL" id="KAF8715395.1"/>
    </source>
</evidence>
<protein>
    <submittedName>
        <fullName evidence="1">Uncharacterized protein</fullName>
    </submittedName>
</protein>
<proteinExistence type="predicted"/>
<dbReference type="AlphaFoldDB" id="A0A835BYR4"/>
<name>A0A835BYR4_9POAL</name>
<comment type="caution">
    <text evidence="1">The sequence shown here is derived from an EMBL/GenBank/DDBJ whole genome shotgun (WGS) entry which is preliminary data.</text>
</comment>
<dbReference type="EMBL" id="JACEFO010001732">
    <property type="protein sequence ID" value="KAF8715395.1"/>
    <property type="molecule type" value="Genomic_DNA"/>
</dbReference>
<accession>A0A835BYR4</accession>
<dbReference type="PANTHER" id="PTHR35828:SF22">
    <property type="entry name" value="OS10G0103633 PROTEIN"/>
    <property type="match status" value="1"/>
</dbReference>